<reference evidence="2 3" key="1">
    <citation type="journal article" date="2018" name="Mol. Biol. Evol.">
        <title>Broad Genomic Sampling Reveals a Smut Pathogenic Ancestry of the Fungal Clade Ustilaginomycotina.</title>
        <authorList>
            <person name="Kijpornyongpan T."/>
            <person name="Mondo S.J."/>
            <person name="Barry K."/>
            <person name="Sandor L."/>
            <person name="Lee J."/>
            <person name="Lipzen A."/>
            <person name="Pangilinan J."/>
            <person name="LaButti K."/>
            <person name="Hainaut M."/>
            <person name="Henrissat B."/>
            <person name="Grigoriev I.V."/>
            <person name="Spatafora J.W."/>
            <person name="Aime M.C."/>
        </authorList>
    </citation>
    <scope>NUCLEOTIDE SEQUENCE [LARGE SCALE GENOMIC DNA]</scope>
    <source>
        <strain evidence="2 3">MCA 4186</strain>
    </source>
</reference>
<evidence type="ECO:0000313" key="3">
    <source>
        <dbReference type="Proteomes" id="UP000245946"/>
    </source>
</evidence>
<protein>
    <submittedName>
        <fullName evidence="2">Uncharacterized protein</fullName>
    </submittedName>
</protein>
<dbReference type="Proteomes" id="UP000245946">
    <property type="component" value="Unassembled WGS sequence"/>
</dbReference>
<dbReference type="GeneID" id="37268068"/>
<name>A0A316ZCS0_9BASI</name>
<evidence type="ECO:0000256" key="1">
    <source>
        <dbReference type="SAM" id="MobiDB-lite"/>
    </source>
</evidence>
<sequence>PARSREPFPSPHPSFRQPCLSSCFLSTSTKFSRRRTGDQLSYSFAYCLLPASPPTHTSVANGHACLVSAASALDALAAPVAGAGPRAQHLPRRGARLFCAGRARAAHGRARTAPGRCARRQAARHHCTRRSSALARLRTAGSRGAQGRHGRQCASRQGTVPRGGARASQCRRLRHGRRL</sequence>
<keyword evidence="3" id="KW-1185">Reference proteome</keyword>
<gene>
    <name evidence="2" type="ORF">FA09DRAFT_306051</name>
</gene>
<feature type="compositionally biased region" description="Basic residues" evidence="1">
    <location>
        <begin position="169"/>
        <end position="179"/>
    </location>
</feature>
<feature type="region of interest" description="Disordered" evidence="1">
    <location>
        <begin position="128"/>
        <end position="179"/>
    </location>
</feature>
<dbReference type="RefSeq" id="XP_025599598.1">
    <property type="nucleotide sequence ID" value="XM_025740522.1"/>
</dbReference>
<proteinExistence type="predicted"/>
<evidence type="ECO:0000313" key="2">
    <source>
        <dbReference type="EMBL" id="PWN99319.1"/>
    </source>
</evidence>
<feature type="compositionally biased region" description="Low complexity" evidence="1">
    <location>
        <begin position="130"/>
        <end position="145"/>
    </location>
</feature>
<organism evidence="2 3">
    <name type="scientific">Tilletiopsis washingtonensis</name>
    <dbReference type="NCBI Taxonomy" id="58919"/>
    <lineage>
        <taxon>Eukaryota</taxon>
        <taxon>Fungi</taxon>
        <taxon>Dikarya</taxon>
        <taxon>Basidiomycota</taxon>
        <taxon>Ustilaginomycotina</taxon>
        <taxon>Exobasidiomycetes</taxon>
        <taxon>Entylomatales</taxon>
        <taxon>Entylomatales incertae sedis</taxon>
        <taxon>Tilletiopsis</taxon>
    </lineage>
</organism>
<accession>A0A316ZCS0</accession>
<dbReference type="AlphaFoldDB" id="A0A316ZCS0"/>
<feature type="non-terminal residue" evidence="2">
    <location>
        <position position="1"/>
    </location>
</feature>
<dbReference type="EMBL" id="KZ819288">
    <property type="protein sequence ID" value="PWN99319.1"/>
    <property type="molecule type" value="Genomic_DNA"/>
</dbReference>